<dbReference type="AlphaFoldDB" id="A0A8X6QZV7"/>
<proteinExistence type="predicted"/>
<dbReference type="Proteomes" id="UP000887013">
    <property type="component" value="Unassembled WGS sequence"/>
</dbReference>
<evidence type="ECO:0000313" key="2">
    <source>
        <dbReference type="Proteomes" id="UP000887013"/>
    </source>
</evidence>
<comment type="caution">
    <text evidence="1">The sequence shown here is derived from an EMBL/GenBank/DDBJ whole genome shotgun (WGS) entry which is preliminary data.</text>
</comment>
<organism evidence="1 2">
    <name type="scientific">Nephila pilipes</name>
    <name type="common">Giant wood spider</name>
    <name type="synonym">Nephila maculata</name>
    <dbReference type="NCBI Taxonomy" id="299642"/>
    <lineage>
        <taxon>Eukaryota</taxon>
        <taxon>Metazoa</taxon>
        <taxon>Ecdysozoa</taxon>
        <taxon>Arthropoda</taxon>
        <taxon>Chelicerata</taxon>
        <taxon>Arachnida</taxon>
        <taxon>Araneae</taxon>
        <taxon>Araneomorphae</taxon>
        <taxon>Entelegynae</taxon>
        <taxon>Araneoidea</taxon>
        <taxon>Nephilidae</taxon>
        <taxon>Nephila</taxon>
    </lineage>
</organism>
<reference evidence="1" key="1">
    <citation type="submission" date="2020-08" db="EMBL/GenBank/DDBJ databases">
        <title>Multicomponent nature underlies the extraordinary mechanical properties of spider dragline silk.</title>
        <authorList>
            <person name="Kono N."/>
            <person name="Nakamura H."/>
            <person name="Mori M."/>
            <person name="Yoshida Y."/>
            <person name="Ohtoshi R."/>
            <person name="Malay A.D."/>
            <person name="Moran D.A.P."/>
            <person name="Tomita M."/>
            <person name="Numata K."/>
            <person name="Arakawa K."/>
        </authorList>
    </citation>
    <scope>NUCLEOTIDE SEQUENCE</scope>
</reference>
<evidence type="ECO:0000313" key="1">
    <source>
        <dbReference type="EMBL" id="GFU45637.1"/>
    </source>
</evidence>
<accession>A0A8X6QZV7</accession>
<name>A0A8X6QZV7_NEPPI</name>
<sequence>MPLQKVSMISIYGAPAVVGKINGFIVLCNKGKLFPNFTSHHCIIHHDALLGRILLFEYVMKIITKIALVQTLCNAPFSRPYYKIPEDSDLILHTEIR</sequence>
<keyword evidence="2" id="KW-1185">Reference proteome</keyword>
<dbReference type="OrthoDB" id="1101576at2759"/>
<gene>
    <name evidence="1" type="ORF">NPIL_34191</name>
</gene>
<protein>
    <submittedName>
        <fullName evidence="1">Uncharacterized protein</fullName>
    </submittedName>
</protein>
<dbReference type="EMBL" id="BMAW01132851">
    <property type="protein sequence ID" value="GFU45637.1"/>
    <property type="molecule type" value="Genomic_DNA"/>
</dbReference>